<dbReference type="Pfam" id="PF03650">
    <property type="entry name" value="MPC"/>
    <property type="match status" value="1"/>
</dbReference>
<keyword evidence="4" id="KW-0812">Transmembrane</keyword>
<keyword evidence="7 9" id="KW-0496">Mitochondrion</keyword>
<dbReference type="AlphaFoldDB" id="K8EC48"/>
<evidence type="ECO:0000256" key="2">
    <source>
        <dbReference type="ARBA" id="ARBA00006416"/>
    </source>
</evidence>
<dbReference type="OrthoDB" id="869189at2759"/>
<name>K8EC48_9CHLO</name>
<keyword evidence="3 9" id="KW-0813">Transport</keyword>
<organism evidence="10 11">
    <name type="scientific">Bathycoccus prasinos</name>
    <dbReference type="NCBI Taxonomy" id="41875"/>
    <lineage>
        <taxon>Eukaryota</taxon>
        <taxon>Viridiplantae</taxon>
        <taxon>Chlorophyta</taxon>
        <taxon>Mamiellophyceae</taxon>
        <taxon>Mamiellales</taxon>
        <taxon>Bathycoccaceae</taxon>
        <taxon>Bathycoccus</taxon>
    </lineage>
</organism>
<proteinExistence type="inferred from homology"/>
<dbReference type="GeneID" id="19016640"/>
<evidence type="ECO:0000256" key="3">
    <source>
        <dbReference type="ARBA" id="ARBA00022448"/>
    </source>
</evidence>
<evidence type="ECO:0000313" key="10">
    <source>
        <dbReference type="EMBL" id="CCO15469.1"/>
    </source>
</evidence>
<evidence type="ECO:0000256" key="8">
    <source>
        <dbReference type="ARBA" id="ARBA00023136"/>
    </source>
</evidence>
<comment type="subcellular location">
    <subcellularLocation>
        <location evidence="1 9">Mitochondrion inner membrane</location>
        <topology evidence="1 9">Multi-pass membrane protein</topology>
    </subcellularLocation>
</comment>
<dbReference type="InterPro" id="IPR005336">
    <property type="entry name" value="MPC"/>
</dbReference>
<comment type="function">
    <text evidence="9">Mediates the uptake of pyruvate into mitochondria.</text>
</comment>
<sequence>MAATSSFRAFLNHPAGPKTIFFWAPTMKWAITIANVKDFQRPPELLSVPQQSAVALTGLIWMKYSLDITPKNYNLMAVNAAMAVTGLYQLYRRYEYDREMKKIMEQSEGGGGGGGEQT</sequence>
<evidence type="ECO:0000256" key="1">
    <source>
        <dbReference type="ARBA" id="ARBA00004448"/>
    </source>
</evidence>
<gene>
    <name evidence="10" type="ORF">Bathy03g01020</name>
</gene>
<dbReference type="EMBL" id="FO082276">
    <property type="protein sequence ID" value="CCO15469.1"/>
    <property type="molecule type" value="Genomic_DNA"/>
</dbReference>
<keyword evidence="5 9" id="KW-0999">Mitochondrion inner membrane</keyword>
<dbReference type="Proteomes" id="UP000198341">
    <property type="component" value="Chromosome 3"/>
</dbReference>
<evidence type="ECO:0000256" key="5">
    <source>
        <dbReference type="ARBA" id="ARBA00022792"/>
    </source>
</evidence>
<keyword evidence="11" id="KW-1185">Reference proteome</keyword>
<dbReference type="GO" id="GO:0006850">
    <property type="term" value="P:pyruvate import into mitochondria"/>
    <property type="evidence" value="ECO:0007669"/>
    <property type="project" value="InterPro"/>
</dbReference>
<dbReference type="GO" id="GO:0005743">
    <property type="term" value="C:mitochondrial inner membrane"/>
    <property type="evidence" value="ECO:0007669"/>
    <property type="project" value="UniProtKB-SubCell"/>
</dbReference>
<keyword evidence="8" id="KW-0472">Membrane</keyword>
<evidence type="ECO:0000256" key="4">
    <source>
        <dbReference type="ARBA" id="ARBA00022692"/>
    </source>
</evidence>
<protein>
    <recommendedName>
        <fullName evidence="9">Mitochondrial pyruvate carrier</fullName>
    </recommendedName>
</protein>
<comment type="similarity">
    <text evidence="2 9">Belongs to the mitochondrial pyruvate carrier (MPC) (TC 2.A.105) family.</text>
</comment>
<evidence type="ECO:0000256" key="7">
    <source>
        <dbReference type="ARBA" id="ARBA00023128"/>
    </source>
</evidence>
<reference evidence="10 11" key="1">
    <citation type="submission" date="2011-10" db="EMBL/GenBank/DDBJ databases">
        <authorList>
            <person name="Genoscope - CEA"/>
        </authorList>
    </citation>
    <scope>NUCLEOTIDE SEQUENCE [LARGE SCALE GENOMIC DNA]</scope>
    <source>
        <strain evidence="10 11">RCC 1105</strain>
    </source>
</reference>
<evidence type="ECO:0000256" key="9">
    <source>
        <dbReference type="RuleBase" id="RU363100"/>
    </source>
</evidence>
<accession>K8EC48</accession>
<dbReference type="RefSeq" id="XP_007514032.1">
    <property type="nucleotide sequence ID" value="XM_007513970.1"/>
</dbReference>
<dbReference type="eggNOG" id="KOG1589">
    <property type="taxonomic scope" value="Eukaryota"/>
</dbReference>
<dbReference type="KEGG" id="bpg:Bathy03g01020"/>
<keyword evidence="6" id="KW-1133">Transmembrane helix</keyword>
<evidence type="ECO:0000256" key="6">
    <source>
        <dbReference type="ARBA" id="ARBA00022989"/>
    </source>
</evidence>
<evidence type="ECO:0000313" key="11">
    <source>
        <dbReference type="Proteomes" id="UP000198341"/>
    </source>
</evidence>
<dbReference type="PANTHER" id="PTHR14154">
    <property type="entry name" value="UPF0041 BRAIN PROTEIN 44-RELATED"/>
    <property type="match status" value="1"/>
</dbReference>
<dbReference type="STRING" id="41875.K8EC48"/>